<evidence type="ECO:0000256" key="1">
    <source>
        <dbReference type="ARBA" id="ARBA00004613"/>
    </source>
</evidence>
<dbReference type="InterPro" id="IPR002181">
    <property type="entry name" value="Fibrinogen_a/b/g_C_dom"/>
</dbReference>
<dbReference type="FunFam" id="3.90.215.10:FF:000001">
    <property type="entry name" value="Tenascin isoform 1"/>
    <property type="match status" value="1"/>
</dbReference>
<dbReference type="Proteomes" id="UP000597762">
    <property type="component" value="Unassembled WGS sequence"/>
</dbReference>
<dbReference type="PANTHER" id="PTHR47221">
    <property type="entry name" value="FIBRINOGEN ALPHA CHAIN"/>
    <property type="match status" value="1"/>
</dbReference>
<evidence type="ECO:0000256" key="6">
    <source>
        <dbReference type="ARBA" id="ARBA00023180"/>
    </source>
</evidence>
<keyword evidence="4" id="KW-0175">Coiled coil</keyword>
<gene>
    <name evidence="8" type="ORF">SPHA_20441</name>
</gene>
<evidence type="ECO:0000256" key="2">
    <source>
        <dbReference type="ARBA" id="ARBA00022525"/>
    </source>
</evidence>
<reference evidence="8" key="1">
    <citation type="submission" date="2021-01" db="EMBL/GenBank/DDBJ databases">
        <authorList>
            <person name="Li R."/>
            <person name="Bekaert M."/>
        </authorList>
    </citation>
    <scope>NUCLEOTIDE SEQUENCE</scope>
    <source>
        <strain evidence="8">Farmed</strain>
    </source>
</reference>
<evidence type="ECO:0000256" key="4">
    <source>
        <dbReference type="ARBA" id="ARBA00023054"/>
    </source>
</evidence>
<proteinExistence type="predicted"/>
<dbReference type="InterPro" id="IPR014716">
    <property type="entry name" value="Fibrinogen_a/b/g_C_1"/>
</dbReference>
<dbReference type="OrthoDB" id="6273946at2759"/>
<evidence type="ECO:0000259" key="7">
    <source>
        <dbReference type="PROSITE" id="PS51406"/>
    </source>
</evidence>
<dbReference type="CDD" id="cd00087">
    <property type="entry name" value="FReD"/>
    <property type="match status" value="1"/>
</dbReference>
<dbReference type="PROSITE" id="PS51406">
    <property type="entry name" value="FIBRINOGEN_C_2"/>
    <property type="match status" value="1"/>
</dbReference>
<dbReference type="InterPro" id="IPR036056">
    <property type="entry name" value="Fibrinogen-like_C"/>
</dbReference>
<sequence length="476" mass="55626">MTRGIDRYSSNSLHSSFFSIFSFAELRDENYVNNGLFAAQTTIHSSTCAYTLVINQRNISQCPIVVSSNQYGAETPHVSQRHGRHYKPYQRKVVDDNTLHDNQDDLTDSGDNFFPRDLPVSPSLHFSGESRICQRRVASLVYRLEHLQQIQRTERLRAERYANSVKGHHSQLNNIDTSFGKLESNVSSLIKAVHSIEQKLFRLKKINNNLEHKMASVVLDMDEVNTHIGRRDLKATSDFYDVNKKKDTPEHSTPCSKVTRGLYKYEDCGALRKAGFTKSGEYFIQPSALSCSAKVWCDMETEGGGWITFQRRMDGTENFFRNWTDYRDGFGVISREFWLGNNNLFLLTNQKQYELRVDLWDFNHRYAYAKYRHFKVDGERDLFRIHVSTYSGTARNGLYLHNFALFSTIDRDNDKHTYVNCAEKWDGGWWFTSCGSTYLNGRYHRKSNVRQRGIMWNSWKYEQLKHSEMKIRPVRF</sequence>
<organism evidence="8 9">
    <name type="scientific">Acanthosepion pharaonis</name>
    <name type="common">Pharaoh cuttlefish</name>
    <name type="synonym">Sepia pharaonis</name>
    <dbReference type="NCBI Taxonomy" id="158019"/>
    <lineage>
        <taxon>Eukaryota</taxon>
        <taxon>Metazoa</taxon>
        <taxon>Spiralia</taxon>
        <taxon>Lophotrochozoa</taxon>
        <taxon>Mollusca</taxon>
        <taxon>Cephalopoda</taxon>
        <taxon>Coleoidea</taxon>
        <taxon>Decapodiformes</taxon>
        <taxon>Sepiida</taxon>
        <taxon>Sepiina</taxon>
        <taxon>Sepiidae</taxon>
        <taxon>Acanthosepion</taxon>
    </lineage>
</organism>
<evidence type="ECO:0000256" key="5">
    <source>
        <dbReference type="ARBA" id="ARBA00023157"/>
    </source>
</evidence>
<dbReference type="PANTHER" id="PTHR47221:SF6">
    <property type="entry name" value="FIBRINOGEN ALPHA CHAIN"/>
    <property type="match status" value="1"/>
</dbReference>
<comment type="subcellular location">
    <subcellularLocation>
        <location evidence="1">Secreted</location>
    </subcellularLocation>
</comment>
<dbReference type="InterPro" id="IPR037579">
    <property type="entry name" value="FIB_ANG-like"/>
</dbReference>
<keyword evidence="5" id="KW-1015">Disulfide bond</keyword>
<keyword evidence="6" id="KW-0325">Glycoprotein</keyword>
<dbReference type="GO" id="GO:0005576">
    <property type="term" value="C:extracellular region"/>
    <property type="evidence" value="ECO:0007669"/>
    <property type="project" value="UniProtKB-SubCell"/>
</dbReference>
<accession>A0A812BHR0</accession>
<feature type="domain" description="Fibrinogen C-terminal" evidence="7">
    <location>
        <begin position="259"/>
        <end position="475"/>
    </location>
</feature>
<dbReference type="SMART" id="SM00186">
    <property type="entry name" value="FBG"/>
    <property type="match status" value="1"/>
</dbReference>
<keyword evidence="2" id="KW-0964">Secreted</keyword>
<dbReference type="SUPFAM" id="SSF56496">
    <property type="entry name" value="Fibrinogen C-terminal domain-like"/>
    <property type="match status" value="1"/>
</dbReference>
<protein>
    <recommendedName>
        <fullName evidence="7">Fibrinogen C-terminal domain-containing protein</fullName>
    </recommendedName>
</protein>
<evidence type="ECO:0000313" key="9">
    <source>
        <dbReference type="Proteomes" id="UP000597762"/>
    </source>
</evidence>
<dbReference type="NCBIfam" id="NF040941">
    <property type="entry name" value="GGGWT_bact"/>
    <property type="match status" value="1"/>
</dbReference>
<dbReference type="Gene3D" id="3.90.215.10">
    <property type="entry name" value="Gamma Fibrinogen, chain A, domain 1"/>
    <property type="match status" value="1"/>
</dbReference>
<evidence type="ECO:0000256" key="3">
    <source>
        <dbReference type="ARBA" id="ARBA00022729"/>
    </source>
</evidence>
<dbReference type="EMBL" id="CAHIKZ030000748">
    <property type="protein sequence ID" value="CAE1236812.1"/>
    <property type="molecule type" value="Genomic_DNA"/>
</dbReference>
<dbReference type="AlphaFoldDB" id="A0A812BHR0"/>
<name>A0A812BHR0_ACAPH</name>
<keyword evidence="3" id="KW-0732">Signal</keyword>
<dbReference type="Pfam" id="PF00147">
    <property type="entry name" value="Fibrinogen_C"/>
    <property type="match status" value="1"/>
</dbReference>
<keyword evidence="9" id="KW-1185">Reference proteome</keyword>
<evidence type="ECO:0000313" key="8">
    <source>
        <dbReference type="EMBL" id="CAE1236812.1"/>
    </source>
</evidence>
<comment type="caution">
    <text evidence="8">The sequence shown here is derived from an EMBL/GenBank/DDBJ whole genome shotgun (WGS) entry which is preliminary data.</text>
</comment>